<keyword evidence="2" id="KW-1185">Reference proteome</keyword>
<evidence type="ECO:0000313" key="2">
    <source>
        <dbReference type="Proteomes" id="UP000265520"/>
    </source>
</evidence>
<proteinExistence type="predicted"/>
<organism evidence="1 2">
    <name type="scientific">Trifolium medium</name>
    <dbReference type="NCBI Taxonomy" id="97028"/>
    <lineage>
        <taxon>Eukaryota</taxon>
        <taxon>Viridiplantae</taxon>
        <taxon>Streptophyta</taxon>
        <taxon>Embryophyta</taxon>
        <taxon>Tracheophyta</taxon>
        <taxon>Spermatophyta</taxon>
        <taxon>Magnoliopsida</taxon>
        <taxon>eudicotyledons</taxon>
        <taxon>Gunneridae</taxon>
        <taxon>Pentapetalae</taxon>
        <taxon>rosids</taxon>
        <taxon>fabids</taxon>
        <taxon>Fabales</taxon>
        <taxon>Fabaceae</taxon>
        <taxon>Papilionoideae</taxon>
        <taxon>50 kb inversion clade</taxon>
        <taxon>NPAAA clade</taxon>
        <taxon>Hologalegina</taxon>
        <taxon>IRL clade</taxon>
        <taxon>Trifolieae</taxon>
        <taxon>Trifolium</taxon>
    </lineage>
</organism>
<sequence>AGVYAGFSRAQLVRTILELNDTMLETANSQFHNVVAQLRVLNVELELNVDGLDEEKEVRDGRLVTPPREEN</sequence>
<dbReference type="EMBL" id="LXQA010282087">
    <property type="protein sequence ID" value="MCI40638.1"/>
    <property type="molecule type" value="Genomic_DNA"/>
</dbReference>
<reference evidence="1 2" key="1">
    <citation type="journal article" date="2018" name="Front. Plant Sci.">
        <title>Red Clover (Trifolium pratense) and Zigzag Clover (T. medium) - A Picture of Genomic Similarities and Differences.</title>
        <authorList>
            <person name="Dluhosova J."/>
            <person name="Istvanek J."/>
            <person name="Nedelnik J."/>
            <person name="Repkova J."/>
        </authorList>
    </citation>
    <scope>NUCLEOTIDE SEQUENCE [LARGE SCALE GENOMIC DNA]</scope>
    <source>
        <strain evidence="2">cv. 10/8</strain>
        <tissue evidence="1">Leaf</tissue>
    </source>
</reference>
<accession>A0A392RVI2</accession>
<protein>
    <submittedName>
        <fullName evidence="1">Uncharacterized protein</fullName>
    </submittedName>
</protein>
<evidence type="ECO:0000313" key="1">
    <source>
        <dbReference type="EMBL" id="MCI40638.1"/>
    </source>
</evidence>
<dbReference type="AlphaFoldDB" id="A0A392RVI2"/>
<comment type="caution">
    <text evidence="1">The sequence shown here is derived from an EMBL/GenBank/DDBJ whole genome shotgun (WGS) entry which is preliminary data.</text>
</comment>
<name>A0A392RVI2_9FABA</name>
<feature type="non-terminal residue" evidence="1">
    <location>
        <position position="1"/>
    </location>
</feature>
<dbReference type="Proteomes" id="UP000265520">
    <property type="component" value="Unassembled WGS sequence"/>
</dbReference>